<dbReference type="Gene3D" id="3.40.50.150">
    <property type="entry name" value="Vaccinia Virus protein VP39"/>
    <property type="match status" value="1"/>
</dbReference>
<dbReference type="Pfam" id="PF05050">
    <property type="entry name" value="Methyltransf_21"/>
    <property type="match status" value="1"/>
</dbReference>
<evidence type="ECO:0000313" key="3">
    <source>
        <dbReference type="Proteomes" id="UP000366872"/>
    </source>
</evidence>
<dbReference type="SUPFAM" id="SSF53335">
    <property type="entry name" value="S-adenosyl-L-methionine-dependent methyltransferases"/>
    <property type="match status" value="1"/>
</dbReference>
<dbReference type="AlphaFoldDB" id="A0A6C2U6W2"/>
<sequence>MPKLKNLIQVMGFKGKAKHYAYEVVGYDIGNGQKAFLADWKHPAMVLEGISSGLVDGYREFVKEGDFCIDIGAHCGDTTVPMGIAAGKAGCVLALEPNPYVYHVLEKSIRANSGLVNIKTIMAAAGAQEGFMEFEYSDPGFCNGGRHEGISALKHGHAYKLEVFAVNLQNELRSDFAEYLPKLSFIKTDAEGYDLYVLRSIEEIIREFRPVVKTEIFKKTSKQYRADVLEFFRQMNYTVRRVVEEPLVAGDELTTENLAAGTHYDIIALPN</sequence>
<dbReference type="InterPro" id="IPR006342">
    <property type="entry name" value="FkbM_mtfrase"/>
</dbReference>
<feature type="domain" description="Methyltransferase FkbM" evidence="1">
    <location>
        <begin position="70"/>
        <end position="237"/>
    </location>
</feature>
<accession>A0A6C2U6W2</accession>
<keyword evidence="3" id="KW-1185">Reference proteome</keyword>
<proteinExistence type="predicted"/>
<dbReference type="RefSeq" id="WP_136081140.1">
    <property type="nucleotide sequence ID" value="NZ_CAAHFG010000002.1"/>
</dbReference>
<reference evidence="2 3" key="1">
    <citation type="submission" date="2019-04" db="EMBL/GenBank/DDBJ databases">
        <authorList>
            <person name="Van Vliet M D."/>
        </authorList>
    </citation>
    <scope>NUCLEOTIDE SEQUENCE [LARGE SCALE GENOMIC DNA]</scope>
    <source>
        <strain evidence="2 3">F1</strain>
    </source>
</reference>
<dbReference type="NCBIfam" id="TIGR01444">
    <property type="entry name" value="fkbM_fam"/>
    <property type="match status" value="1"/>
</dbReference>
<gene>
    <name evidence="2" type="ORF">PDESU_04174</name>
</gene>
<dbReference type="InterPro" id="IPR029063">
    <property type="entry name" value="SAM-dependent_MTases_sf"/>
</dbReference>
<dbReference type="PANTHER" id="PTHR34203">
    <property type="entry name" value="METHYLTRANSFERASE, FKBM FAMILY PROTEIN"/>
    <property type="match status" value="1"/>
</dbReference>
<protein>
    <recommendedName>
        <fullName evidence="1">Methyltransferase FkbM domain-containing protein</fullName>
    </recommendedName>
</protein>
<dbReference type="Proteomes" id="UP000366872">
    <property type="component" value="Unassembled WGS sequence"/>
</dbReference>
<dbReference type="PANTHER" id="PTHR34203:SF15">
    <property type="entry name" value="SLL1173 PROTEIN"/>
    <property type="match status" value="1"/>
</dbReference>
<dbReference type="EMBL" id="CAAHFG010000002">
    <property type="protein sequence ID" value="VGO15589.1"/>
    <property type="molecule type" value="Genomic_DNA"/>
</dbReference>
<name>A0A6C2U6W2_PONDE</name>
<dbReference type="InterPro" id="IPR052514">
    <property type="entry name" value="SAM-dependent_MTase"/>
</dbReference>
<evidence type="ECO:0000313" key="2">
    <source>
        <dbReference type="EMBL" id="VGO15589.1"/>
    </source>
</evidence>
<evidence type="ECO:0000259" key="1">
    <source>
        <dbReference type="Pfam" id="PF05050"/>
    </source>
</evidence>
<organism evidence="2 3">
    <name type="scientific">Pontiella desulfatans</name>
    <dbReference type="NCBI Taxonomy" id="2750659"/>
    <lineage>
        <taxon>Bacteria</taxon>
        <taxon>Pseudomonadati</taxon>
        <taxon>Kiritimatiellota</taxon>
        <taxon>Kiritimatiellia</taxon>
        <taxon>Kiritimatiellales</taxon>
        <taxon>Pontiellaceae</taxon>
        <taxon>Pontiella</taxon>
    </lineage>
</organism>